<feature type="region of interest" description="Disordered" evidence="2">
    <location>
        <begin position="1"/>
        <end position="162"/>
    </location>
</feature>
<feature type="compositionally biased region" description="Polar residues" evidence="2">
    <location>
        <begin position="232"/>
        <end position="241"/>
    </location>
</feature>
<dbReference type="PROSITE" id="PS00022">
    <property type="entry name" value="EGF_1"/>
    <property type="match status" value="1"/>
</dbReference>
<feature type="transmembrane region" description="Helical" evidence="3">
    <location>
        <begin position="447"/>
        <end position="469"/>
    </location>
</feature>
<organism evidence="5 6">
    <name type="scientific">Trichoderma longibrachiatum ATCC 18648</name>
    <dbReference type="NCBI Taxonomy" id="983965"/>
    <lineage>
        <taxon>Eukaryota</taxon>
        <taxon>Fungi</taxon>
        <taxon>Dikarya</taxon>
        <taxon>Ascomycota</taxon>
        <taxon>Pezizomycotina</taxon>
        <taxon>Sordariomycetes</taxon>
        <taxon>Hypocreomycetidae</taxon>
        <taxon>Hypocreales</taxon>
        <taxon>Hypocreaceae</taxon>
        <taxon>Trichoderma</taxon>
    </lineage>
</organism>
<protein>
    <recommendedName>
        <fullName evidence="4">EGF-like domain-containing protein</fullName>
    </recommendedName>
</protein>
<dbReference type="OrthoDB" id="283575at2759"/>
<dbReference type="EMBL" id="KZ679138">
    <property type="protein sequence ID" value="PTB73634.1"/>
    <property type="molecule type" value="Genomic_DNA"/>
</dbReference>
<feature type="compositionally biased region" description="Basic and acidic residues" evidence="2">
    <location>
        <begin position="1"/>
        <end position="18"/>
    </location>
</feature>
<proteinExistence type="predicted"/>
<dbReference type="PROSITE" id="PS01186">
    <property type="entry name" value="EGF_2"/>
    <property type="match status" value="1"/>
</dbReference>
<evidence type="ECO:0000256" key="2">
    <source>
        <dbReference type="SAM" id="MobiDB-lite"/>
    </source>
</evidence>
<keyword evidence="3" id="KW-1133">Transmembrane helix</keyword>
<dbReference type="Proteomes" id="UP000240760">
    <property type="component" value="Unassembled WGS sequence"/>
</dbReference>
<keyword evidence="1" id="KW-1015">Disulfide bond</keyword>
<accession>A0A2T4BWE1</accession>
<feature type="domain" description="EGF-like" evidence="4">
    <location>
        <begin position="487"/>
        <end position="524"/>
    </location>
</feature>
<feature type="region of interest" description="Disordered" evidence="2">
    <location>
        <begin position="610"/>
        <end position="663"/>
    </location>
</feature>
<dbReference type="STRING" id="983965.A0A2T4BWE1"/>
<keyword evidence="1" id="KW-0245">EGF-like domain</keyword>
<name>A0A2T4BWE1_TRILO</name>
<evidence type="ECO:0000313" key="6">
    <source>
        <dbReference type="Proteomes" id="UP000240760"/>
    </source>
</evidence>
<dbReference type="PROSITE" id="PS50026">
    <property type="entry name" value="EGF_3"/>
    <property type="match status" value="1"/>
</dbReference>
<keyword evidence="3" id="KW-0812">Transmembrane</keyword>
<gene>
    <name evidence="5" type="ORF">M440DRAFT_1472250</name>
</gene>
<keyword evidence="3" id="KW-0472">Membrane</keyword>
<feature type="compositionally biased region" description="Polar residues" evidence="2">
    <location>
        <begin position="24"/>
        <end position="41"/>
    </location>
</feature>
<feature type="compositionally biased region" description="Low complexity" evidence="2">
    <location>
        <begin position="645"/>
        <end position="663"/>
    </location>
</feature>
<reference evidence="5 6" key="1">
    <citation type="submission" date="2016-07" db="EMBL/GenBank/DDBJ databases">
        <title>Multiple horizontal gene transfer events from other fungi enriched the ability of initially mycotrophic Trichoderma (Ascomycota) to feed on dead plant biomass.</title>
        <authorList>
            <consortium name="DOE Joint Genome Institute"/>
            <person name="Aerts A."/>
            <person name="Atanasova L."/>
            <person name="Chenthamara K."/>
            <person name="Zhang J."/>
            <person name="Grujic M."/>
            <person name="Henrissat B."/>
            <person name="Kuo A."/>
            <person name="Salamov A."/>
            <person name="Lipzen A."/>
            <person name="Labutti K."/>
            <person name="Barry K."/>
            <person name="Miao Y."/>
            <person name="Rahimi M.J."/>
            <person name="Shen Q."/>
            <person name="Grigoriev I.V."/>
            <person name="Kubicek C.P."/>
            <person name="Druzhinina I.S."/>
        </authorList>
    </citation>
    <scope>NUCLEOTIDE SEQUENCE [LARGE SCALE GENOMIC DNA]</scope>
    <source>
        <strain evidence="5 6">ATCC 18648</strain>
    </source>
</reference>
<dbReference type="InterPro" id="IPR000742">
    <property type="entry name" value="EGF"/>
</dbReference>
<sequence length="760" mass="81200">MREQRLRHEASPSDDTRPQDVAPPNSTRLRGPNVQNANPAMSISRPAPAPQWPLQTLPTAVPPDSESYRPPPDRSRIAPQRPPRPSRVPSLVDQDRPQQATPLFSVPGGPESPSDIVESPSSDTPGPPRRSANLGPPPSSRRGQSSFYSTASYVTPIPEEGSGYKTHLSYASSAVMPDGRFESGVSPSLHGTFYEESLTDKPRYSEGVDYNDESRLVHGREEYALQSLNHGRSAGQESGSANPFIEGTGLVDESTDSSSNTSFTNRQTPANTSGMTSHLAAVPLNDGLKNPADHDIATGSAQPTSRLSAIRRPPRLDMDAVKEAESRGSLTSLPDLIRRATQLASMIDKGKRPGSRLDDLDFFNEKSGDSEAMRRAYMERHQSGLSDMLAAFPPPVQTPTHNNARGFRGSWPLAPANYVTGREKYSVEPEDDAPAKRKGRRCCGLPLWGFILIIVLMLCIIAAAVVVPLEFFVFKNLGRHDDPSAVNLDTCAKTLPCLNGGSAVVLNNACSCICTNGFTGANCGTGGSAGCTTTNLVPTDGSSRINNVTLGMAIPRIIADSNKNFSIPLVGTSILAKFNSGNLSCIAQNALVTFDGQSTRIGLANARVQYPADGPAKDSTETSKTSEPMPDLTSRQLEAARDEVSLLSPRTGSSTSPPSSQQTSLFTVTEEVLDFARTAVLYVLQEDTVDAANTAQTQLQQFFTQATQSITKLGSQVTVKEASSISIGGNRTVDLVDATVNIGDGPVGSKKATKRSLFGF</sequence>
<evidence type="ECO:0000256" key="1">
    <source>
        <dbReference type="PROSITE-ProRule" id="PRU00076"/>
    </source>
</evidence>
<feature type="compositionally biased region" description="Low complexity" evidence="2">
    <location>
        <begin position="256"/>
        <end position="265"/>
    </location>
</feature>
<feature type="region of interest" description="Disordered" evidence="2">
    <location>
        <begin position="232"/>
        <end position="274"/>
    </location>
</feature>
<dbReference type="PANTHER" id="PTHR17178:SF0">
    <property type="entry name" value="SERGLYCIN"/>
    <property type="match status" value="1"/>
</dbReference>
<feature type="disulfide bond" evidence="1">
    <location>
        <begin position="514"/>
        <end position="523"/>
    </location>
</feature>
<dbReference type="PANTHER" id="PTHR17178">
    <property type="entry name" value="SECRETORY GRANULE PROTEOGLYCAN CORE PROTEIN"/>
    <property type="match status" value="1"/>
</dbReference>
<dbReference type="Gene3D" id="2.10.25.10">
    <property type="entry name" value="Laminin"/>
    <property type="match status" value="1"/>
</dbReference>
<dbReference type="AlphaFoldDB" id="A0A2T4BWE1"/>
<dbReference type="CDD" id="cd00054">
    <property type="entry name" value="EGF_CA"/>
    <property type="match status" value="1"/>
</dbReference>
<evidence type="ECO:0000313" key="5">
    <source>
        <dbReference type="EMBL" id="PTB73634.1"/>
    </source>
</evidence>
<comment type="caution">
    <text evidence="1">Lacks conserved residue(s) required for the propagation of feature annotation.</text>
</comment>
<evidence type="ECO:0000259" key="4">
    <source>
        <dbReference type="PROSITE" id="PS50026"/>
    </source>
</evidence>
<keyword evidence="6" id="KW-1185">Reference proteome</keyword>
<evidence type="ECO:0000256" key="3">
    <source>
        <dbReference type="SAM" id="Phobius"/>
    </source>
</evidence>